<keyword evidence="6" id="KW-1185">Reference proteome</keyword>
<name>A0A291LXK0_9RHOB</name>
<dbReference type="RefSeq" id="WP_097372832.1">
    <property type="nucleotide sequence ID" value="NZ_CP021404.1"/>
</dbReference>
<keyword evidence="3" id="KW-0804">Transcription</keyword>
<evidence type="ECO:0000256" key="3">
    <source>
        <dbReference type="ARBA" id="ARBA00023163"/>
    </source>
</evidence>
<dbReference type="Proteomes" id="UP000219050">
    <property type="component" value="Chromosome"/>
</dbReference>
<dbReference type="InterPro" id="IPR008920">
    <property type="entry name" value="TF_FadR/GntR_C"/>
</dbReference>
<dbReference type="PROSITE" id="PS50949">
    <property type="entry name" value="HTH_GNTR"/>
    <property type="match status" value="1"/>
</dbReference>
<dbReference type="InterPro" id="IPR036390">
    <property type="entry name" value="WH_DNA-bd_sf"/>
</dbReference>
<gene>
    <name evidence="5" type="ORF">CBW24_04695</name>
</gene>
<dbReference type="OrthoDB" id="9028214at2"/>
<dbReference type="PANTHER" id="PTHR43537:SF24">
    <property type="entry name" value="GLUCONATE OPERON TRANSCRIPTIONAL REPRESSOR"/>
    <property type="match status" value="1"/>
</dbReference>
<evidence type="ECO:0000256" key="2">
    <source>
        <dbReference type="ARBA" id="ARBA00023125"/>
    </source>
</evidence>
<dbReference type="SUPFAM" id="SSF46785">
    <property type="entry name" value="Winged helix' DNA-binding domain"/>
    <property type="match status" value="1"/>
</dbReference>
<dbReference type="SMART" id="SM00895">
    <property type="entry name" value="FCD"/>
    <property type="match status" value="1"/>
</dbReference>
<evidence type="ECO:0000313" key="6">
    <source>
        <dbReference type="Proteomes" id="UP000219050"/>
    </source>
</evidence>
<proteinExistence type="predicted"/>
<dbReference type="Gene3D" id="1.10.10.10">
    <property type="entry name" value="Winged helix-like DNA-binding domain superfamily/Winged helix DNA-binding domain"/>
    <property type="match status" value="1"/>
</dbReference>
<evidence type="ECO:0000256" key="1">
    <source>
        <dbReference type="ARBA" id="ARBA00023015"/>
    </source>
</evidence>
<dbReference type="InterPro" id="IPR000524">
    <property type="entry name" value="Tscrpt_reg_HTH_GntR"/>
</dbReference>
<feature type="domain" description="HTH gntR-type" evidence="4">
    <location>
        <begin position="5"/>
        <end position="71"/>
    </location>
</feature>
<dbReference type="KEGG" id="cmag:CBW24_04695"/>
<dbReference type="AlphaFoldDB" id="A0A291LXK0"/>
<dbReference type="Pfam" id="PF00392">
    <property type="entry name" value="GntR"/>
    <property type="match status" value="1"/>
</dbReference>
<sequence length="227" mass="23940">MSGAASLAQRAHAGLLSMIAAGELKPGDILQEAPLGQRLDMSRTPVREALKRLESEGLAHPQGRFTRLRMIPAAEVEEIFFLRLALEPGCALAAARQVAASPPARAEVTAMADRVTALHGDPAAEPTDTPWQIDVALHLLVARLAGNRATMRVVGDLHRRTSIFDHGLVPDRFAAACAQHLHILDAIAQGDAAGAEAAMRQHLSDACAAILARIAPCAPDARAEGTS</sequence>
<dbReference type="InterPro" id="IPR011711">
    <property type="entry name" value="GntR_C"/>
</dbReference>
<dbReference type="Pfam" id="PF07729">
    <property type="entry name" value="FCD"/>
    <property type="match status" value="1"/>
</dbReference>
<dbReference type="GO" id="GO:0003700">
    <property type="term" value="F:DNA-binding transcription factor activity"/>
    <property type="evidence" value="ECO:0007669"/>
    <property type="project" value="InterPro"/>
</dbReference>
<dbReference type="SMART" id="SM00345">
    <property type="entry name" value="HTH_GNTR"/>
    <property type="match status" value="1"/>
</dbReference>
<dbReference type="InterPro" id="IPR036388">
    <property type="entry name" value="WH-like_DNA-bd_sf"/>
</dbReference>
<accession>A0A291LXK0</accession>
<dbReference type="PRINTS" id="PR00035">
    <property type="entry name" value="HTHGNTR"/>
</dbReference>
<evidence type="ECO:0000259" key="4">
    <source>
        <dbReference type="PROSITE" id="PS50949"/>
    </source>
</evidence>
<keyword evidence="2" id="KW-0238">DNA-binding</keyword>
<dbReference type="CDD" id="cd07377">
    <property type="entry name" value="WHTH_GntR"/>
    <property type="match status" value="1"/>
</dbReference>
<dbReference type="EMBL" id="CP021404">
    <property type="protein sequence ID" value="ATI41367.1"/>
    <property type="molecule type" value="Genomic_DNA"/>
</dbReference>
<dbReference type="Gene3D" id="1.20.120.530">
    <property type="entry name" value="GntR ligand-binding domain-like"/>
    <property type="match status" value="1"/>
</dbReference>
<evidence type="ECO:0000313" key="5">
    <source>
        <dbReference type="EMBL" id="ATI41367.1"/>
    </source>
</evidence>
<organism evidence="5 6">
    <name type="scientific">Pacificitalea manganoxidans</name>
    <dbReference type="NCBI Taxonomy" id="1411902"/>
    <lineage>
        <taxon>Bacteria</taxon>
        <taxon>Pseudomonadati</taxon>
        <taxon>Pseudomonadota</taxon>
        <taxon>Alphaproteobacteria</taxon>
        <taxon>Rhodobacterales</taxon>
        <taxon>Paracoccaceae</taxon>
        <taxon>Pacificitalea</taxon>
    </lineage>
</organism>
<dbReference type="GO" id="GO:0003677">
    <property type="term" value="F:DNA binding"/>
    <property type="evidence" value="ECO:0007669"/>
    <property type="project" value="UniProtKB-KW"/>
</dbReference>
<reference evidence="5 6" key="1">
    <citation type="submission" date="2017-05" db="EMBL/GenBank/DDBJ databases">
        <title>Comparative genomic and metabolic analysis of manganese-oxidizing mechanisms in Celeribater manganoxidans DY25T: its adaption to the environment of polymetallic nodule.</title>
        <authorList>
            <person name="Wang X."/>
        </authorList>
    </citation>
    <scope>NUCLEOTIDE SEQUENCE [LARGE SCALE GENOMIC DNA]</scope>
    <source>
        <strain evidence="5 6">DY25</strain>
    </source>
</reference>
<protein>
    <recommendedName>
        <fullName evidence="4">HTH gntR-type domain-containing protein</fullName>
    </recommendedName>
</protein>
<dbReference type="PANTHER" id="PTHR43537">
    <property type="entry name" value="TRANSCRIPTIONAL REGULATOR, GNTR FAMILY"/>
    <property type="match status" value="1"/>
</dbReference>
<keyword evidence="1" id="KW-0805">Transcription regulation</keyword>
<dbReference type="SUPFAM" id="SSF48008">
    <property type="entry name" value="GntR ligand-binding domain-like"/>
    <property type="match status" value="1"/>
</dbReference>